<dbReference type="SUPFAM" id="SSF51604">
    <property type="entry name" value="Enolase C-terminal domain-like"/>
    <property type="match status" value="1"/>
</dbReference>
<name>A0ABU1S995_9MICO</name>
<comment type="caution">
    <text evidence="5">The sequence shown here is derived from an EMBL/GenBank/DDBJ whole genome shotgun (WGS) entry which is preliminary data.</text>
</comment>
<keyword evidence="2" id="KW-0479">Metal-binding</keyword>
<gene>
    <name evidence="5" type="ORF">J2Y69_000777</name>
</gene>
<feature type="domain" description="Mandelate racemase/muconate lactonizing enzyme C-terminal" evidence="4">
    <location>
        <begin position="149"/>
        <end position="246"/>
    </location>
</feature>
<dbReference type="InterPro" id="IPR036849">
    <property type="entry name" value="Enolase-like_C_sf"/>
</dbReference>
<organism evidence="5 6">
    <name type="scientific">Microbacterium resistens</name>
    <dbReference type="NCBI Taxonomy" id="156977"/>
    <lineage>
        <taxon>Bacteria</taxon>
        <taxon>Bacillati</taxon>
        <taxon>Actinomycetota</taxon>
        <taxon>Actinomycetes</taxon>
        <taxon>Micrococcales</taxon>
        <taxon>Microbacteriaceae</taxon>
        <taxon>Microbacterium</taxon>
    </lineage>
</organism>
<keyword evidence="6" id="KW-1185">Reference proteome</keyword>
<keyword evidence="3" id="KW-0413">Isomerase</keyword>
<dbReference type="Pfam" id="PF02746">
    <property type="entry name" value="MR_MLE_N"/>
    <property type="match status" value="1"/>
</dbReference>
<dbReference type="SFLD" id="SFLDS00001">
    <property type="entry name" value="Enolase"/>
    <property type="match status" value="1"/>
</dbReference>
<dbReference type="Gene3D" id="3.20.20.120">
    <property type="entry name" value="Enolase-like C-terminal domain"/>
    <property type="match status" value="1"/>
</dbReference>
<protein>
    <submittedName>
        <fullName evidence="5">L-alanine-DL-glutamate epimerase-like enolase superfamily enzyme</fullName>
    </submittedName>
</protein>
<dbReference type="RefSeq" id="WP_310017744.1">
    <property type="nucleotide sequence ID" value="NZ_JAVDUM010000002.1"/>
</dbReference>
<dbReference type="Pfam" id="PF13378">
    <property type="entry name" value="MR_MLE_C"/>
    <property type="match status" value="1"/>
</dbReference>
<dbReference type="SFLD" id="SFLDF00009">
    <property type="entry name" value="o-succinylbenzoate_synthase"/>
    <property type="match status" value="1"/>
</dbReference>
<reference evidence="5 6" key="1">
    <citation type="submission" date="2023-07" db="EMBL/GenBank/DDBJ databases">
        <title>Sorghum-associated microbial communities from plants grown in Nebraska, USA.</title>
        <authorList>
            <person name="Schachtman D."/>
        </authorList>
    </citation>
    <scope>NUCLEOTIDE SEQUENCE [LARGE SCALE GENOMIC DNA]</scope>
    <source>
        <strain evidence="5 6">2980</strain>
    </source>
</reference>
<dbReference type="InterPro" id="IPR029017">
    <property type="entry name" value="Enolase-like_N"/>
</dbReference>
<dbReference type="SFLD" id="SFLDG00180">
    <property type="entry name" value="muconate_cycloisomerase"/>
    <property type="match status" value="1"/>
</dbReference>
<dbReference type="SMART" id="SM00922">
    <property type="entry name" value="MR_MLE"/>
    <property type="match status" value="1"/>
</dbReference>
<evidence type="ECO:0000256" key="2">
    <source>
        <dbReference type="ARBA" id="ARBA00022723"/>
    </source>
</evidence>
<sequence length="398" mass="40252">MSVVEHIRVLRLPTPLVRPFITAVRRADHLDVVLVELTDSEGRRGYGEAATSWRVTGESPESVAAAVAGPLSDVLLGRAPTDPGIAADISRSLWGNAAARSAVECAVADLAAQERGVPLAADLRGPFAGEDRSMASRIRTDMTLSAAEPSVLSALAVEHVAAGFRCLKIKASAAHDTLAGLRAVRAAVGSDIILRVDANQAWDAEAAIRVIRAAEDEGIGLEFVEQPVAAHDLDALVMVSGAVDTPVMADESVRTAHDVRVIADRGAAALVNIKLAKTGGLAEALTAAEAARTAGLGIVIGCMMESHVGVAAAAHLAAAVAPDVVHDLDAALWLRTAPVIGGIAAAGDTLLLDANAGPGTVGLGTAGLGIAGLGIAGLAPGAPVEVLIDLAGDARVNA</sequence>
<dbReference type="SUPFAM" id="SSF54826">
    <property type="entry name" value="Enolase N-terminal domain-like"/>
    <property type="match status" value="1"/>
</dbReference>
<dbReference type="Proteomes" id="UP001259347">
    <property type="component" value="Unassembled WGS sequence"/>
</dbReference>
<dbReference type="Gene3D" id="3.30.390.10">
    <property type="entry name" value="Enolase-like, N-terminal domain"/>
    <property type="match status" value="1"/>
</dbReference>
<dbReference type="InterPro" id="IPR013341">
    <property type="entry name" value="Mandelate_racemase_N_dom"/>
</dbReference>
<evidence type="ECO:0000256" key="3">
    <source>
        <dbReference type="ARBA" id="ARBA00023235"/>
    </source>
</evidence>
<evidence type="ECO:0000259" key="4">
    <source>
        <dbReference type="SMART" id="SM00922"/>
    </source>
</evidence>
<proteinExistence type="inferred from homology"/>
<dbReference type="PANTHER" id="PTHR48073">
    <property type="entry name" value="O-SUCCINYLBENZOATE SYNTHASE-RELATED"/>
    <property type="match status" value="1"/>
</dbReference>
<evidence type="ECO:0000313" key="6">
    <source>
        <dbReference type="Proteomes" id="UP001259347"/>
    </source>
</evidence>
<evidence type="ECO:0000256" key="1">
    <source>
        <dbReference type="ARBA" id="ARBA00008031"/>
    </source>
</evidence>
<dbReference type="InterPro" id="IPR029065">
    <property type="entry name" value="Enolase_C-like"/>
</dbReference>
<accession>A0ABU1S995</accession>
<dbReference type="EMBL" id="JAVDUM010000002">
    <property type="protein sequence ID" value="MDR6866192.1"/>
    <property type="molecule type" value="Genomic_DNA"/>
</dbReference>
<evidence type="ECO:0000313" key="5">
    <source>
        <dbReference type="EMBL" id="MDR6866192.1"/>
    </source>
</evidence>
<dbReference type="PANTHER" id="PTHR48073:SF2">
    <property type="entry name" value="O-SUCCINYLBENZOATE SYNTHASE"/>
    <property type="match status" value="1"/>
</dbReference>
<dbReference type="InterPro" id="IPR013342">
    <property type="entry name" value="Mandelate_racemase_C"/>
</dbReference>
<comment type="similarity">
    <text evidence="1">Belongs to the mandelate racemase/muconate lactonizing enzyme family.</text>
</comment>